<evidence type="ECO:0000256" key="1">
    <source>
        <dbReference type="ARBA" id="ARBA00004429"/>
    </source>
</evidence>
<feature type="transmembrane region" description="Helical" evidence="9">
    <location>
        <begin position="53"/>
        <end position="74"/>
    </location>
</feature>
<evidence type="ECO:0000313" key="11">
    <source>
        <dbReference type="Proteomes" id="UP000194420"/>
    </source>
</evidence>
<feature type="transmembrane region" description="Helical" evidence="9">
    <location>
        <begin position="12"/>
        <end position="32"/>
    </location>
</feature>
<dbReference type="GO" id="GO:0005886">
    <property type="term" value="C:plasma membrane"/>
    <property type="evidence" value="ECO:0007669"/>
    <property type="project" value="UniProtKB-SubCell"/>
</dbReference>
<protein>
    <submittedName>
        <fullName evidence="10">Uncharacterized protein</fullName>
    </submittedName>
</protein>
<dbReference type="AlphaFoldDB" id="A0A1Y6FIG1"/>
<comment type="similarity">
    <text evidence="8">Belongs to the TsuA/YedE (TC 9.B.102) family.</text>
</comment>
<dbReference type="InterPro" id="IPR007272">
    <property type="entry name" value="Sulf_transp_TsuA/YedE"/>
</dbReference>
<keyword evidence="6 9" id="KW-1133">Transmembrane helix</keyword>
<dbReference type="Pfam" id="PF04143">
    <property type="entry name" value="Sulf_transp"/>
    <property type="match status" value="1"/>
</dbReference>
<dbReference type="PANTHER" id="PTHR30574:SF1">
    <property type="entry name" value="SULPHUR TRANSPORT DOMAIN-CONTAINING PROTEIN"/>
    <property type="match status" value="1"/>
</dbReference>
<feature type="transmembrane region" description="Helical" evidence="9">
    <location>
        <begin position="86"/>
        <end position="103"/>
    </location>
</feature>
<keyword evidence="5 9" id="KW-0812">Transmembrane</keyword>
<keyword evidence="11" id="KW-1185">Reference proteome</keyword>
<evidence type="ECO:0000256" key="2">
    <source>
        <dbReference type="ARBA" id="ARBA00022448"/>
    </source>
</evidence>
<keyword evidence="7 9" id="KW-0472">Membrane</keyword>
<dbReference type="OrthoDB" id="9814020at2"/>
<dbReference type="Proteomes" id="UP000194420">
    <property type="component" value="Unassembled WGS sequence"/>
</dbReference>
<accession>A0A1Y6FIG1</accession>
<gene>
    <name evidence="10" type="ORF">SAMN06297468_2164</name>
</gene>
<keyword evidence="3" id="KW-1003">Cell membrane</keyword>
<evidence type="ECO:0000256" key="5">
    <source>
        <dbReference type="ARBA" id="ARBA00022692"/>
    </source>
</evidence>
<evidence type="ECO:0000256" key="6">
    <source>
        <dbReference type="ARBA" id="ARBA00022989"/>
    </source>
</evidence>
<evidence type="ECO:0000313" key="10">
    <source>
        <dbReference type="EMBL" id="SMQ73351.1"/>
    </source>
</evidence>
<sequence length="154" mass="15205">MMLPGFPEAAPLAGLAGGVLIGLAAALMLLGAGRIAGVSGITARATGISNSGMSVSSAWMFLIGLPVGAALVVLFSRGLEARFAEWPYLVGAGLLVGIGTRLGSGCTSGHGVCGVSRLSQRSIVATLTFMAAGIATVALMNALGLNPLGLEVLP</sequence>
<comment type="subcellular location">
    <subcellularLocation>
        <location evidence="1">Cell inner membrane</location>
        <topology evidence="1">Multi-pass membrane protein</topology>
    </subcellularLocation>
</comment>
<proteinExistence type="inferred from homology"/>
<name>A0A1Y6FIG1_9SPHN</name>
<keyword evidence="2" id="KW-0813">Transport</keyword>
<evidence type="ECO:0000256" key="7">
    <source>
        <dbReference type="ARBA" id="ARBA00023136"/>
    </source>
</evidence>
<dbReference type="EMBL" id="FXWG01000003">
    <property type="protein sequence ID" value="SMQ73351.1"/>
    <property type="molecule type" value="Genomic_DNA"/>
</dbReference>
<feature type="transmembrane region" description="Helical" evidence="9">
    <location>
        <begin position="123"/>
        <end position="144"/>
    </location>
</feature>
<keyword evidence="4" id="KW-0997">Cell inner membrane</keyword>
<dbReference type="PANTHER" id="PTHR30574">
    <property type="entry name" value="INNER MEMBRANE PROTEIN YEDE"/>
    <property type="match status" value="1"/>
</dbReference>
<organism evidence="10 11">
    <name type="scientific">Altererythrobacter xiamenensis</name>
    <dbReference type="NCBI Taxonomy" id="1316679"/>
    <lineage>
        <taxon>Bacteria</taxon>
        <taxon>Pseudomonadati</taxon>
        <taxon>Pseudomonadota</taxon>
        <taxon>Alphaproteobacteria</taxon>
        <taxon>Sphingomonadales</taxon>
        <taxon>Erythrobacteraceae</taxon>
        <taxon>Altererythrobacter</taxon>
    </lineage>
</organism>
<reference evidence="11" key="1">
    <citation type="submission" date="2017-04" db="EMBL/GenBank/DDBJ databases">
        <authorList>
            <person name="Varghese N."/>
            <person name="Submissions S."/>
        </authorList>
    </citation>
    <scope>NUCLEOTIDE SEQUENCE [LARGE SCALE GENOMIC DNA]</scope>
</reference>
<evidence type="ECO:0000256" key="3">
    <source>
        <dbReference type="ARBA" id="ARBA00022475"/>
    </source>
</evidence>
<evidence type="ECO:0000256" key="4">
    <source>
        <dbReference type="ARBA" id="ARBA00022519"/>
    </source>
</evidence>
<evidence type="ECO:0000256" key="8">
    <source>
        <dbReference type="ARBA" id="ARBA00035655"/>
    </source>
</evidence>
<evidence type="ECO:0000256" key="9">
    <source>
        <dbReference type="SAM" id="Phobius"/>
    </source>
</evidence>
<dbReference type="RefSeq" id="WP_086438099.1">
    <property type="nucleotide sequence ID" value="NZ_FXWG01000003.1"/>
</dbReference>